<dbReference type="AlphaFoldDB" id="A0A2U1MYX0"/>
<keyword evidence="2" id="KW-0548">Nucleotidyltransferase</keyword>
<sequence>MKIGNGEIAKFCLNKWLGGHSLSETFPRLYQLEVSKDVRVVNMSPRYCPIPAATPTPEIPEPRSFADIIPPPNVIGPSGAYRLHFSWVCRRTPRYEEEIQELETLNNLVSQLHLSNSRDSWEFTACASRKFSVKAFRNIYTSSTTTMAQHQTRWNKYIPIKININTWRVANERLPTRVNLDKRGIDLHSVRCPVCDDDLEIENHIFVHCDI</sequence>
<dbReference type="Proteomes" id="UP000245207">
    <property type="component" value="Unassembled WGS sequence"/>
</dbReference>
<protein>
    <submittedName>
        <fullName evidence="2">Reverse transcriptase domain, Reverse transcriptase zinc-binding domain protein</fullName>
    </submittedName>
</protein>
<dbReference type="PANTHER" id="PTHR36617:SF16">
    <property type="entry name" value="OS04G0516500 PROTEIN"/>
    <property type="match status" value="1"/>
</dbReference>
<dbReference type="GO" id="GO:0003964">
    <property type="term" value="F:RNA-directed DNA polymerase activity"/>
    <property type="evidence" value="ECO:0007669"/>
    <property type="project" value="UniProtKB-KW"/>
</dbReference>
<dbReference type="PANTHER" id="PTHR36617">
    <property type="entry name" value="PROTEIN, PUTATIVE-RELATED"/>
    <property type="match status" value="1"/>
</dbReference>
<dbReference type="InterPro" id="IPR026960">
    <property type="entry name" value="RVT-Znf"/>
</dbReference>
<dbReference type="Pfam" id="PF13966">
    <property type="entry name" value="zf-RVT"/>
    <property type="match status" value="1"/>
</dbReference>
<organism evidence="2 3">
    <name type="scientific">Artemisia annua</name>
    <name type="common">Sweet wormwood</name>
    <dbReference type="NCBI Taxonomy" id="35608"/>
    <lineage>
        <taxon>Eukaryota</taxon>
        <taxon>Viridiplantae</taxon>
        <taxon>Streptophyta</taxon>
        <taxon>Embryophyta</taxon>
        <taxon>Tracheophyta</taxon>
        <taxon>Spermatophyta</taxon>
        <taxon>Magnoliopsida</taxon>
        <taxon>eudicotyledons</taxon>
        <taxon>Gunneridae</taxon>
        <taxon>Pentapetalae</taxon>
        <taxon>asterids</taxon>
        <taxon>campanulids</taxon>
        <taxon>Asterales</taxon>
        <taxon>Asteraceae</taxon>
        <taxon>Asteroideae</taxon>
        <taxon>Anthemideae</taxon>
        <taxon>Artemisiinae</taxon>
        <taxon>Artemisia</taxon>
    </lineage>
</organism>
<keyword evidence="2" id="KW-0695">RNA-directed DNA polymerase</keyword>
<gene>
    <name evidence="2" type="ORF">CTI12_AA327370</name>
</gene>
<evidence type="ECO:0000313" key="2">
    <source>
        <dbReference type="EMBL" id="PWA66455.1"/>
    </source>
</evidence>
<reference evidence="2 3" key="1">
    <citation type="journal article" date="2018" name="Mol. Plant">
        <title>The genome of Artemisia annua provides insight into the evolution of Asteraceae family and artemisinin biosynthesis.</title>
        <authorList>
            <person name="Shen Q."/>
            <person name="Zhang L."/>
            <person name="Liao Z."/>
            <person name="Wang S."/>
            <person name="Yan T."/>
            <person name="Shi P."/>
            <person name="Liu M."/>
            <person name="Fu X."/>
            <person name="Pan Q."/>
            <person name="Wang Y."/>
            <person name="Lv Z."/>
            <person name="Lu X."/>
            <person name="Zhang F."/>
            <person name="Jiang W."/>
            <person name="Ma Y."/>
            <person name="Chen M."/>
            <person name="Hao X."/>
            <person name="Li L."/>
            <person name="Tang Y."/>
            <person name="Lv G."/>
            <person name="Zhou Y."/>
            <person name="Sun X."/>
            <person name="Brodelius P.E."/>
            <person name="Rose J.K.C."/>
            <person name="Tang K."/>
        </authorList>
    </citation>
    <scope>NUCLEOTIDE SEQUENCE [LARGE SCALE GENOMIC DNA]</scope>
    <source>
        <strain evidence="3">cv. Huhao1</strain>
        <tissue evidence="2">Leaf</tissue>
    </source>
</reference>
<evidence type="ECO:0000259" key="1">
    <source>
        <dbReference type="Pfam" id="PF13966"/>
    </source>
</evidence>
<accession>A0A2U1MYX0</accession>
<proteinExistence type="predicted"/>
<name>A0A2U1MYX0_ARTAN</name>
<evidence type="ECO:0000313" key="3">
    <source>
        <dbReference type="Proteomes" id="UP000245207"/>
    </source>
</evidence>
<keyword evidence="2" id="KW-0808">Transferase</keyword>
<dbReference type="OrthoDB" id="689430at2759"/>
<keyword evidence="3" id="KW-1185">Reference proteome</keyword>
<feature type="domain" description="Reverse transcriptase zinc-binding" evidence="1">
    <location>
        <begin position="131"/>
        <end position="210"/>
    </location>
</feature>
<dbReference type="EMBL" id="PKPP01004022">
    <property type="protein sequence ID" value="PWA66455.1"/>
    <property type="molecule type" value="Genomic_DNA"/>
</dbReference>
<comment type="caution">
    <text evidence="2">The sequence shown here is derived from an EMBL/GenBank/DDBJ whole genome shotgun (WGS) entry which is preliminary data.</text>
</comment>